<feature type="region of interest" description="Disordered" evidence="4">
    <location>
        <begin position="1"/>
        <end position="31"/>
    </location>
</feature>
<dbReference type="Proteomes" id="UP000295341">
    <property type="component" value="Unassembled WGS sequence"/>
</dbReference>
<dbReference type="Pfam" id="PF01258">
    <property type="entry name" value="zf-dskA_traR"/>
    <property type="match status" value="1"/>
</dbReference>
<gene>
    <name evidence="6" type="ORF">DFR24_1044</name>
</gene>
<evidence type="ECO:0000313" key="7">
    <source>
        <dbReference type="Proteomes" id="UP000295341"/>
    </source>
</evidence>
<evidence type="ECO:0000256" key="1">
    <source>
        <dbReference type="ARBA" id="ARBA00022723"/>
    </source>
</evidence>
<reference evidence="6 7" key="1">
    <citation type="submission" date="2019-03" db="EMBL/GenBank/DDBJ databases">
        <title>Genomic Encyclopedia of Type Strains, Phase IV (KMG-IV): sequencing the most valuable type-strain genomes for metagenomic binning, comparative biology and taxonomic classification.</title>
        <authorList>
            <person name="Goeker M."/>
        </authorList>
    </citation>
    <scope>NUCLEOTIDE SEQUENCE [LARGE SCALE GENOMIC DNA]</scope>
    <source>
        <strain evidence="6 7">DSM 26377</strain>
    </source>
</reference>
<keyword evidence="1" id="KW-0479">Metal-binding</keyword>
<keyword evidence="7" id="KW-1185">Reference proteome</keyword>
<dbReference type="RefSeq" id="WP_366518887.1">
    <property type="nucleotide sequence ID" value="NZ_MWIN01000012.1"/>
</dbReference>
<evidence type="ECO:0000256" key="3">
    <source>
        <dbReference type="ARBA" id="ARBA00022833"/>
    </source>
</evidence>
<evidence type="ECO:0000256" key="2">
    <source>
        <dbReference type="ARBA" id="ARBA00022771"/>
    </source>
</evidence>
<sequence length="99" mass="10165">MSASPVNATRRTPTAERDAPRHKGTPLPDGIPTPAYLAAIRASVPSRTCAVCGDAIGAARLTLQPQATTCAWCAPPRDQANAIPKSSPAAMSANGPMSR</sequence>
<comment type="caution">
    <text evidence="6">The sequence shown here is derived from an EMBL/GenBank/DDBJ whole genome shotgun (WGS) entry which is preliminary data.</text>
</comment>
<proteinExistence type="predicted"/>
<feature type="compositionally biased region" description="Polar residues" evidence="4">
    <location>
        <begin position="1"/>
        <end position="12"/>
    </location>
</feature>
<dbReference type="EMBL" id="SOBT01000008">
    <property type="protein sequence ID" value="TDU31667.1"/>
    <property type="molecule type" value="Genomic_DNA"/>
</dbReference>
<evidence type="ECO:0000313" key="6">
    <source>
        <dbReference type="EMBL" id="TDU31667.1"/>
    </source>
</evidence>
<evidence type="ECO:0000259" key="5">
    <source>
        <dbReference type="Pfam" id="PF01258"/>
    </source>
</evidence>
<keyword evidence="3" id="KW-0862">Zinc</keyword>
<dbReference type="AlphaFoldDB" id="A0A4R7PCB7"/>
<name>A0A4R7PCB7_9GAMM</name>
<protein>
    <recommendedName>
        <fullName evidence="5">Zinc finger DksA/TraR C4-type domain-containing protein</fullName>
    </recommendedName>
</protein>
<keyword evidence="2" id="KW-0863">Zinc-finger</keyword>
<evidence type="ECO:0000256" key="4">
    <source>
        <dbReference type="SAM" id="MobiDB-lite"/>
    </source>
</evidence>
<organism evidence="6 7">
    <name type="scientific">Panacagrimonas perspica</name>
    <dbReference type="NCBI Taxonomy" id="381431"/>
    <lineage>
        <taxon>Bacteria</taxon>
        <taxon>Pseudomonadati</taxon>
        <taxon>Pseudomonadota</taxon>
        <taxon>Gammaproteobacteria</taxon>
        <taxon>Nevskiales</taxon>
        <taxon>Nevskiaceae</taxon>
        <taxon>Panacagrimonas</taxon>
    </lineage>
</organism>
<dbReference type="InterPro" id="IPR000962">
    <property type="entry name" value="Znf_DskA_TraR"/>
</dbReference>
<accession>A0A4R7PCB7</accession>
<dbReference type="Gene3D" id="1.20.120.910">
    <property type="entry name" value="DksA, coiled-coil domain"/>
    <property type="match status" value="1"/>
</dbReference>
<feature type="domain" description="Zinc finger DksA/TraR C4-type" evidence="5">
    <location>
        <begin position="47"/>
        <end position="77"/>
    </location>
</feature>
<dbReference type="GO" id="GO:0008270">
    <property type="term" value="F:zinc ion binding"/>
    <property type="evidence" value="ECO:0007669"/>
    <property type="project" value="UniProtKB-KW"/>
</dbReference>